<evidence type="ECO:0000313" key="3">
    <source>
        <dbReference type="EMBL" id="VDO87706.1"/>
    </source>
</evidence>
<keyword evidence="2" id="KW-1133">Transmembrane helix</keyword>
<accession>A0A183FT25</accession>
<evidence type="ECO:0000313" key="4">
    <source>
        <dbReference type="Proteomes" id="UP000050761"/>
    </source>
</evidence>
<accession>A0A3P7YI25</accession>
<feature type="compositionally biased region" description="Basic and acidic residues" evidence="1">
    <location>
        <begin position="40"/>
        <end position="68"/>
    </location>
</feature>
<keyword evidence="2" id="KW-0472">Membrane</keyword>
<reference evidence="5" key="2">
    <citation type="submission" date="2019-09" db="UniProtKB">
        <authorList>
            <consortium name="WormBaseParasite"/>
        </authorList>
    </citation>
    <scope>IDENTIFICATION</scope>
</reference>
<dbReference type="WBParaSite" id="HPBE_0001117601-mRNA-1">
    <property type="protein sequence ID" value="HPBE_0001117601-mRNA-1"/>
    <property type="gene ID" value="HPBE_0001117601"/>
</dbReference>
<feature type="region of interest" description="Disordered" evidence="1">
    <location>
        <begin position="40"/>
        <end position="177"/>
    </location>
</feature>
<keyword evidence="4" id="KW-1185">Reference proteome</keyword>
<sequence>MTAKYFSDETAFYMTIISIVIFLDVITQFFVLKQMKKQQRYDISTDKEEDSKASLKSDQPQRPREEGKAPPPAPPPTKLKVHDKHIPVKKTQASQRTDPSQPPMKQTTEIKSAGSKESASTSDKIKMKRVKKKVVAAKKAKTRTKGSLEEKRKKRRSKRKQVVEQTKKPSAAELLGTGAPLSASELIGTGGVDLSASPNELAKQDVIDWYLIHL</sequence>
<dbReference type="EMBL" id="UZAH01027009">
    <property type="protein sequence ID" value="VDO87706.1"/>
    <property type="molecule type" value="Genomic_DNA"/>
</dbReference>
<feature type="transmembrane region" description="Helical" evidence="2">
    <location>
        <begin position="12"/>
        <end position="32"/>
    </location>
</feature>
<name>A0A183FT25_HELPZ</name>
<dbReference type="AlphaFoldDB" id="A0A183FT25"/>
<reference evidence="3 4" key="1">
    <citation type="submission" date="2018-11" db="EMBL/GenBank/DDBJ databases">
        <authorList>
            <consortium name="Pathogen Informatics"/>
        </authorList>
    </citation>
    <scope>NUCLEOTIDE SEQUENCE [LARGE SCALE GENOMIC DNA]</scope>
</reference>
<keyword evidence="2" id="KW-0812">Transmembrane</keyword>
<dbReference type="Proteomes" id="UP000050761">
    <property type="component" value="Unassembled WGS sequence"/>
</dbReference>
<dbReference type="OrthoDB" id="5877994at2759"/>
<feature type="compositionally biased region" description="Basic residues" evidence="1">
    <location>
        <begin position="126"/>
        <end position="144"/>
    </location>
</feature>
<organism evidence="4 5">
    <name type="scientific">Heligmosomoides polygyrus</name>
    <name type="common">Parasitic roundworm</name>
    <dbReference type="NCBI Taxonomy" id="6339"/>
    <lineage>
        <taxon>Eukaryota</taxon>
        <taxon>Metazoa</taxon>
        <taxon>Ecdysozoa</taxon>
        <taxon>Nematoda</taxon>
        <taxon>Chromadorea</taxon>
        <taxon>Rhabditida</taxon>
        <taxon>Rhabditina</taxon>
        <taxon>Rhabditomorpha</taxon>
        <taxon>Strongyloidea</taxon>
        <taxon>Heligmosomidae</taxon>
        <taxon>Heligmosomoides</taxon>
    </lineage>
</organism>
<feature type="compositionally biased region" description="Polar residues" evidence="1">
    <location>
        <begin position="91"/>
        <end position="122"/>
    </location>
</feature>
<evidence type="ECO:0000313" key="5">
    <source>
        <dbReference type="WBParaSite" id="HPBE_0001117601-mRNA-1"/>
    </source>
</evidence>
<proteinExistence type="predicted"/>
<gene>
    <name evidence="3" type="ORF">HPBE_LOCUS11177</name>
</gene>
<evidence type="ECO:0000256" key="2">
    <source>
        <dbReference type="SAM" id="Phobius"/>
    </source>
</evidence>
<evidence type="ECO:0000256" key="1">
    <source>
        <dbReference type="SAM" id="MobiDB-lite"/>
    </source>
</evidence>
<protein>
    <submittedName>
        <fullName evidence="5">Kinectin-like</fullName>
    </submittedName>
</protein>